<protein>
    <recommendedName>
        <fullName evidence="3">Ribose-5-phosphate isomerase A</fullName>
        <ecNumber evidence="3">5.3.1.6</ecNumber>
    </recommendedName>
    <alternativeName>
        <fullName evidence="3">Phosphoriboisomerase A</fullName>
        <shortName evidence="3">PRI</shortName>
    </alternativeName>
</protein>
<accession>A0A934MMW7</accession>
<dbReference type="AlphaFoldDB" id="A0A934MMW7"/>
<dbReference type="CDD" id="cd01398">
    <property type="entry name" value="RPI_A"/>
    <property type="match status" value="1"/>
</dbReference>
<evidence type="ECO:0000256" key="3">
    <source>
        <dbReference type="HAMAP-Rule" id="MF_00170"/>
    </source>
</evidence>
<dbReference type="InterPro" id="IPR037171">
    <property type="entry name" value="NagB/RpiA_transferase-like"/>
</dbReference>
<proteinExistence type="inferred from homology"/>
<comment type="pathway">
    <text evidence="3">Carbohydrate degradation; pentose phosphate pathway; D-ribose 5-phosphate from D-ribulose 5-phosphate (non-oxidative stage): step 1/1.</text>
</comment>
<dbReference type="Proteomes" id="UP000640274">
    <property type="component" value="Unassembled WGS sequence"/>
</dbReference>
<dbReference type="EC" id="5.3.1.6" evidence="3"/>
<comment type="caution">
    <text evidence="4">The sequence shown here is derived from an EMBL/GenBank/DDBJ whole genome shotgun (WGS) entry which is preliminary data.</text>
</comment>
<dbReference type="PANTHER" id="PTHR11934:SF0">
    <property type="entry name" value="RIBOSE-5-PHOSPHATE ISOMERASE"/>
    <property type="match status" value="1"/>
</dbReference>
<dbReference type="GO" id="GO:0006014">
    <property type="term" value="P:D-ribose metabolic process"/>
    <property type="evidence" value="ECO:0007669"/>
    <property type="project" value="TreeGrafter"/>
</dbReference>
<feature type="active site" description="Proton acceptor" evidence="3">
    <location>
        <position position="102"/>
    </location>
</feature>
<name>A0A934MMW7_9BACL</name>
<feature type="binding site" evidence="3">
    <location>
        <begin position="25"/>
        <end position="28"/>
    </location>
    <ligand>
        <name>substrate</name>
    </ligand>
</feature>
<sequence length="224" mass="23825">MLAKKIAAEAAVEFVQSGMTVGLGTGSTAYYAIHKIAERVKEGLHIRTVASSRQSEELALQLGIPVVPLSGIQEIDVSIDGADEVDANYNLIKGGGGALLREKILAAHSKQFVVIADESKQVDRLGKFPLPVEIVPFAFNLTLLKLKALGCEPVVRIADGNTFISDNGNYIVDCAFGTIEDPAALEQQINAIPGVVENGLFTGMASAVIIGYEDGTTRRTDITR</sequence>
<dbReference type="EMBL" id="JAELUP010000007">
    <property type="protein sequence ID" value="MBJ6360371.1"/>
    <property type="molecule type" value="Genomic_DNA"/>
</dbReference>
<dbReference type="HAMAP" id="MF_00170">
    <property type="entry name" value="Rib_5P_isom_A"/>
    <property type="match status" value="1"/>
</dbReference>
<evidence type="ECO:0000256" key="2">
    <source>
        <dbReference type="ARBA" id="ARBA00023235"/>
    </source>
</evidence>
<feature type="binding site" evidence="3">
    <location>
        <begin position="80"/>
        <end position="83"/>
    </location>
    <ligand>
        <name>substrate</name>
    </ligand>
</feature>
<dbReference type="GO" id="GO:0004751">
    <property type="term" value="F:ribose-5-phosphate isomerase activity"/>
    <property type="evidence" value="ECO:0007669"/>
    <property type="project" value="UniProtKB-UniRule"/>
</dbReference>
<dbReference type="Gene3D" id="3.40.50.1360">
    <property type="match status" value="1"/>
</dbReference>
<comment type="catalytic activity">
    <reaction evidence="1 3">
        <text>aldehydo-D-ribose 5-phosphate = D-ribulose 5-phosphate</text>
        <dbReference type="Rhea" id="RHEA:14657"/>
        <dbReference type="ChEBI" id="CHEBI:58121"/>
        <dbReference type="ChEBI" id="CHEBI:58273"/>
        <dbReference type="EC" id="5.3.1.6"/>
    </reaction>
</comment>
<dbReference type="InterPro" id="IPR020672">
    <property type="entry name" value="Ribose5P_isomerase_typA_subgr"/>
</dbReference>
<dbReference type="RefSeq" id="WP_199017945.1">
    <property type="nucleotide sequence ID" value="NZ_JAELUP010000007.1"/>
</dbReference>
<feature type="binding site" evidence="3">
    <location>
        <position position="120"/>
    </location>
    <ligand>
        <name>substrate</name>
    </ligand>
</feature>
<feature type="binding site" evidence="3">
    <location>
        <begin position="93"/>
        <end position="96"/>
    </location>
    <ligand>
        <name>substrate</name>
    </ligand>
</feature>
<dbReference type="Pfam" id="PF06026">
    <property type="entry name" value="Rib_5-P_isom_A"/>
    <property type="match status" value="1"/>
</dbReference>
<comment type="similarity">
    <text evidence="3">Belongs to the ribose 5-phosphate isomerase family.</text>
</comment>
<evidence type="ECO:0000313" key="5">
    <source>
        <dbReference type="Proteomes" id="UP000640274"/>
    </source>
</evidence>
<comment type="function">
    <text evidence="3">Catalyzes the reversible conversion of ribose-5-phosphate to ribulose 5-phosphate.</text>
</comment>
<dbReference type="GO" id="GO:0009052">
    <property type="term" value="P:pentose-phosphate shunt, non-oxidative branch"/>
    <property type="evidence" value="ECO:0007669"/>
    <property type="project" value="UniProtKB-UniRule"/>
</dbReference>
<dbReference type="NCBIfam" id="TIGR00021">
    <property type="entry name" value="rpiA"/>
    <property type="match status" value="1"/>
</dbReference>
<reference evidence="4" key="1">
    <citation type="submission" date="2020-12" db="EMBL/GenBank/DDBJ databases">
        <authorList>
            <person name="Huq M.A."/>
        </authorList>
    </citation>
    <scope>NUCLEOTIDE SEQUENCE</scope>
    <source>
        <strain evidence="4">MAHUQ-46</strain>
    </source>
</reference>
<dbReference type="Gene3D" id="3.30.70.260">
    <property type="match status" value="1"/>
</dbReference>
<organism evidence="4 5">
    <name type="scientific">Paenibacillus roseus</name>
    <dbReference type="NCBI Taxonomy" id="2798579"/>
    <lineage>
        <taxon>Bacteria</taxon>
        <taxon>Bacillati</taxon>
        <taxon>Bacillota</taxon>
        <taxon>Bacilli</taxon>
        <taxon>Bacillales</taxon>
        <taxon>Paenibacillaceae</taxon>
        <taxon>Paenibacillus</taxon>
    </lineage>
</organism>
<comment type="subunit">
    <text evidence="3">Homodimer.</text>
</comment>
<keyword evidence="2 3" id="KW-0413">Isomerase</keyword>
<dbReference type="SUPFAM" id="SSF100950">
    <property type="entry name" value="NagB/RpiA/CoA transferase-like"/>
    <property type="match status" value="1"/>
</dbReference>
<dbReference type="NCBIfam" id="NF001924">
    <property type="entry name" value="PRK00702.1"/>
    <property type="match status" value="1"/>
</dbReference>
<evidence type="ECO:0000256" key="1">
    <source>
        <dbReference type="ARBA" id="ARBA00001713"/>
    </source>
</evidence>
<dbReference type="FunFam" id="3.40.50.1360:FF:000001">
    <property type="entry name" value="Ribose-5-phosphate isomerase A"/>
    <property type="match status" value="1"/>
</dbReference>
<keyword evidence="5" id="KW-1185">Reference proteome</keyword>
<evidence type="ECO:0000313" key="4">
    <source>
        <dbReference type="EMBL" id="MBJ6360371.1"/>
    </source>
</evidence>
<dbReference type="InterPro" id="IPR004788">
    <property type="entry name" value="Ribose5P_isomerase_type_A"/>
</dbReference>
<dbReference type="SUPFAM" id="SSF75445">
    <property type="entry name" value="D-ribose-5-phosphate isomerase (RpiA), lid domain"/>
    <property type="match status" value="1"/>
</dbReference>
<dbReference type="GO" id="GO:0005829">
    <property type="term" value="C:cytosol"/>
    <property type="evidence" value="ECO:0007669"/>
    <property type="project" value="TreeGrafter"/>
</dbReference>
<dbReference type="PANTHER" id="PTHR11934">
    <property type="entry name" value="RIBOSE-5-PHOSPHATE ISOMERASE"/>
    <property type="match status" value="1"/>
</dbReference>
<gene>
    <name evidence="3 4" type="primary">rpiA</name>
    <name evidence="4" type="ORF">JFN88_03420</name>
</gene>